<accession>A0A366DQ42</accession>
<evidence type="ECO:0000313" key="1">
    <source>
        <dbReference type="EMBL" id="RBO91328.1"/>
    </source>
</evidence>
<name>A0A366DQ42_9NOCA</name>
<dbReference type="RefSeq" id="WP_157115794.1">
    <property type="nucleotide sequence ID" value="NZ_QNRE01000004.1"/>
</dbReference>
<dbReference type="AlphaFoldDB" id="A0A366DQ42"/>
<keyword evidence="2" id="KW-1185">Reference proteome</keyword>
<proteinExistence type="predicted"/>
<reference evidence="1 2" key="1">
    <citation type="submission" date="2018-06" db="EMBL/GenBank/DDBJ databases">
        <title>Genomic Encyclopedia of Type Strains, Phase IV (KMG-IV): sequencing the most valuable type-strain genomes for metagenomic binning, comparative biology and taxonomic classification.</title>
        <authorList>
            <person name="Goeker M."/>
        </authorList>
    </citation>
    <scope>NUCLEOTIDE SEQUENCE [LARGE SCALE GENOMIC DNA]</scope>
    <source>
        <strain evidence="1 2">DSM 44599</strain>
    </source>
</reference>
<comment type="caution">
    <text evidence="1">The sequence shown here is derived from an EMBL/GenBank/DDBJ whole genome shotgun (WGS) entry which is preliminary data.</text>
</comment>
<evidence type="ECO:0000313" key="2">
    <source>
        <dbReference type="Proteomes" id="UP000252586"/>
    </source>
</evidence>
<gene>
    <name evidence="1" type="ORF">DFR74_10430</name>
</gene>
<organism evidence="1 2">
    <name type="scientific">Nocardia puris</name>
    <dbReference type="NCBI Taxonomy" id="208602"/>
    <lineage>
        <taxon>Bacteria</taxon>
        <taxon>Bacillati</taxon>
        <taxon>Actinomycetota</taxon>
        <taxon>Actinomycetes</taxon>
        <taxon>Mycobacteriales</taxon>
        <taxon>Nocardiaceae</taxon>
        <taxon>Nocardia</taxon>
    </lineage>
</organism>
<dbReference type="STRING" id="1210090.GCA_001613185_00909"/>
<dbReference type="EMBL" id="QNRE01000004">
    <property type="protein sequence ID" value="RBO91328.1"/>
    <property type="molecule type" value="Genomic_DNA"/>
</dbReference>
<dbReference type="Proteomes" id="UP000252586">
    <property type="component" value="Unassembled WGS sequence"/>
</dbReference>
<sequence length="53" mass="5728">MTDDLKGPDLPFGNDDHAVLIEAADVLGLSLPRTIAHAAAAYARQLISAHRYR</sequence>
<protein>
    <submittedName>
        <fullName evidence="1">Uncharacterized protein</fullName>
    </submittedName>
</protein>